<dbReference type="Proteomes" id="UP000000467">
    <property type="component" value="Chromosome"/>
</dbReference>
<evidence type="ECO:0008006" key="3">
    <source>
        <dbReference type="Google" id="ProtNLM"/>
    </source>
</evidence>
<evidence type="ECO:0000313" key="1">
    <source>
        <dbReference type="EMBL" id="AFV11930.1"/>
    </source>
</evidence>
<reference evidence="1 2" key="1">
    <citation type="journal article" date="2012" name="BMC Genomics">
        <title>Genome-guided analysis of physiological and morphological traits of the fermentative acetate oxidizer Thermacetogenium phaeum.</title>
        <authorList>
            <person name="Oehler D."/>
            <person name="Poehlein A."/>
            <person name="Leimbach A."/>
            <person name="Muller N."/>
            <person name="Daniel R."/>
            <person name="Gottschalk G."/>
            <person name="Schink B."/>
        </authorList>
    </citation>
    <scope>NUCLEOTIDE SEQUENCE [LARGE SCALE GENOMIC DNA]</scope>
    <source>
        <strain evidence="2">ATCC BAA-254 / DSM 26808 / PB</strain>
    </source>
</reference>
<proteinExistence type="predicted"/>
<dbReference type="EMBL" id="CP003732">
    <property type="protein sequence ID" value="AFV11930.1"/>
    <property type="molecule type" value="Genomic_DNA"/>
</dbReference>
<dbReference type="STRING" id="1089553.Tph_c17270"/>
<evidence type="ECO:0000313" key="2">
    <source>
        <dbReference type="Proteomes" id="UP000000467"/>
    </source>
</evidence>
<keyword evidence="2" id="KW-1185">Reference proteome</keyword>
<dbReference type="OrthoDB" id="1798711at2"/>
<gene>
    <name evidence="1" type="ordered locus">Tph_c17270</name>
</gene>
<protein>
    <recommendedName>
        <fullName evidence="3">Zn-ribbon containing protein</fullName>
    </recommendedName>
</protein>
<dbReference type="eggNOG" id="ENOG5032ZSJ">
    <property type="taxonomic scope" value="Bacteria"/>
</dbReference>
<accession>K4LIZ5</accession>
<dbReference type="HOGENOM" id="CLU_198029_1_0_9"/>
<sequence length="60" mass="6744">MQCPICRSKQTGKVGADQYFCWSCFVEFNTRGQGEVYEISEDGSLLALNDYAEDLDKAGR</sequence>
<dbReference type="KEGG" id="tpz:Tph_c17270"/>
<name>K4LIZ5_THEPS</name>
<dbReference type="AlphaFoldDB" id="K4LIZ5"/>
<organism evidence="1 2">
    <name type="scientific">Thermacetogenium phaeum (strain ATCC BAA-254 / DSM 26808 / PB)</name>
    <dbReference type="NCBI Taxonomy" id="1089553"/>
    <lineage>
        <taxon>Bacteria</taxon>
        <taxon>Bacillati</taxon>
        <taxon>Bacillota</taxon>
        <taxon>Clostridia</taxon>
        <taxon>Thermoanaerobacterales</taxon>
        <taxon>Thermoanaerobacteraceae</taxon>
        <taxon>Thermacetogenium</taxon>
    </lineage>
</organism>